<dbReference type="Proteomes" id="UP001183619">
    <property type="component" value="Unassembled WGS sequence"/>
</dbReference>
<evidence type="ECO:0000256" key="4">
    <source>
        <dbReference type="ARBA" id="ARBA00022449"/>
    </source>
</evidence>
<feature type="transmembrane region" description="Helical" evidence="9">
    <location>
        <begin position="105"/>
        <end position="125"/>
    </location>
</feature>
<feature type="transmembrane region" description="Helical" evidence="9">
    <location>
        <begin position="354"/>
        <end position="373"/>
    </location>
</feature>
<keyword evidence="3" id="KW-0813">Transport</keyword>
<feature type="transmembrane region" description="Helical" evidence="9">
    <location>
        <begin position="191"/>
        <end position="214"/>
    </location>
</feature>
<keyword evidence="5 9" id="KW-0812">Transmembrane</keyword>
<accession>A0ABU2BCB5</accession>
<feature type="transmembrane region" description="Helical" evidence="9">
    <location>
        <begin position="258"/>
        <end position="273"/>
    </location>
</feature>
<dbReference type="Pfam" id="PF00999">
    <property type="entry name" value="Na_H_Exchanger"/>
    <property type="match status" value="1"/>
</dbReference>
<comment type="caution">
    <text evidence="11">The sequence shown here is derived from an EMBL/GenBank/DDBJ whole genome shotgun (WGS) entry which is preliminary data.</text>
</comment>
<feature type="transmembrane region" description="Helical" evidence="9">
    <location>
        <begin position="235"/>
        <end position="252"/>
    </location>
</feature>
<dbReference type="PANTHER" id="PTHR43562:SF1">
    <property type="entry name" value="NA(+)_H(+) ANTIPORTER YJBQ-RELATED"/>
    <property type="match status" value="1"/>
</dbReference>
<feature type="transmembrane region" description="Helical" evidence="9">
    <location>
        <begin position="311"/>
        <end position="334"/>
    </location>
</feature>
<reference evidence="11 12" key="1">
    <citation type="submission" date="2023-07" db="EMBL/GenBank/DDBJ databases">
        <title>Sequencing the genomes of 1000 actinobacteria strains.</title>
        <authorList>
            <person name="Klenk H.-P."/>
        </authorList>
    </citation>
    <scope>NUCLEOTIDE SEQUENCE [LARGE SCALE GENOMIC DNA]</scope>
    <source>
        <strain evidence="11 12">DSM 44508</strain>
    </source>
</reference>
<evidence type="ECO:0000256" key="9">
    <source>
        <dbReference type="SAM" id="Phobius"/>
    </source>
</evidence>
<dbReference type="PANTHER" id="PTHR43562">
    <property type="entry name" value="NAPA-TYPE SODIUM/HYDROGEN ANTIPORTER"/>
    <property type="match status" value="1"/>
</dbReference>
<keyword evidence="6 9" id="KW-1133">Transmembrane helix</keyword>
<dbReference type="EMBL" id="JAVDYF010000001">
    <property type="protein sequence ID" value="MDR7355024.1"/>
    <property type="molecule type" value="Genomic_DNA"/>
</dbReference>
<evidence type="ECO:0000256" key="8">
    <source>
        <dbReference type="ARBA" id="ARBA00023136"/>
    </source>
</evidence>
<feature type="domain" description="Cation/H+ exchanger transmembrane" evidence="10">
    <location>
        <begin position="33"/>
        <end position="399"/>
    </location>
</feature>
<feature type="transmembrane region" description="Helical" evidence="9">
    <location>
        <begin position="47"/>
        <end position="64"/>
    </location>
</feature>
<evidence type="ECO:0000256" key="3">
    <source>
        <dbReference type="ARBA" id="ARBA00022448"/>
    </source>
</evidence>
<evidence type="ECO:0000256" key="5">
    <source>
        <dbReference type="ARBA" id="ARBA00022692"/>
    </source>
</evidence>
<comment type="similarity">
    <text evidence="2">Belongs to the monovalent cation:proton antiporter 2 (CPA2) transporter (TC 2.A.37) family.</text>
</comment>
<evidence type="ECO:0000259" key="10">
    <source>
        <dbReference type="Pfam" id="PF00999"/>
    </source>
</evidence>
<keyword evidence="7" id="KW-0406">Ion transport</keyword>
<keyword evidence="12" id="KW-1185">Reference proteome</keyword>
<keyword evidence="8 9" id="KW-0472">Membrane</keyword>
<evidence type="ECO:0000256" key="7">
    <source>
        <dbReference type="ARBA" id="ARBA00023065"/>
    </source>
</evidence>
<feature type="transmembrane region" description="Helical" evidence="9">
    <location>
        <begin position="20"/>
        <end position="40"/>
    </location>
</feature>
<feature type="transmembrane region" description="Helical" evidence="9">
    <location>
        <begin position="131"/>
        <end position="152"/>
    </location>
</feature>
<dbReference type="Gene3D" id="1.20.1530.20">
    <property type="match status" value="1"/>
</dbReference>
<dbReference type="InterPro" id="IPR038770">
    <property type="entry name" value="Na+/solute_symporter_sf"/>
</dbReference>
<evidence type="ECO:0000256" key="1">
    <source>
        <dbReference type="ARBA" id="ARBA00004141"/>
    </source>
</evidence>
<feature type="transmembrane region" description="Helical" evidence="9">
    <location>
        <begin position="76"/>
        <end position="93"/>
    </location>
</feature>
<gene>
    <name evidence="11" type="ORF">J2S37_001562</name>
</gene>
<feature type="transmembrane region" description="Helical" evidence="9">
    <location>
        <begin position="285"/>
        <end position="305"/>
    </location>
</feature>
<comment type="subcellular location">
    <subcellularLocation>
        <location evidence="1">Membrane</location>
        <topology evidence="1">Multi-pass membrane protein</topology>
    </subcellularLocation>
</comment>
<protein>
    <submittedName>
        <fullName evidence="11">Kef-type K+ transport system membrane component KefB</fullName>
    </submittedName>
</protein>
<feature type="transmembrane region" description="Helical" evidence="9">
    <location>
        <begin position="385"/>
        <end position="404"/>
    </location>
</feature>
<evidence type="ECO:0000313" key="11">
    <source>
        <dbReference type="EMBL" id="MDR7355024.1"/>
    </source>
</evidence>
<name>A0ABU2BCB5_9CORY</name>
<proteinExistence type="inferred from homology"/>
<evidence type="ECO:0000256" key="2">
    <source>
        <dbReference type="ARBA" id="ARBA00005551"/>
    </source>
</evidence>
<sequence>MFHSVESPEVLHMAAGLVESGPLVSFAWIMGAACLAPLLSWLTGKRIPAVVLLIAFGIIIGPHWLDLANTEGGVGLVKELGLGMLFLLAGYEIDPTNLRSKEGRSASSTWIVCMVLSFAGAYVLLSPENTATAIVLAIAVTSTAVGTLMPIMKQQEILDKPVGKSLLVHGALGEIFPILAMALLLSARATWMTASVLLAFFLIAAVVAAIPKTVKYLVPWMGRAMVDSAGSTNQTVVRLVIWLLGLLMAIAAVFELDVVLGAFAAGFILRQIVPEKFHTALEQRLDIVGYGLLIPVFFVCSGMGIDPAAVIANPLILIALVPLIYITRGLPILLRELFVDTGSKLSTRREKVQLSLYAATALPIIVAVTDVAVASDVLSATNASLLVAAGSVTVLLFPLIAHLIQPAAERSKL</sequence>
<keyword evidence="4" id="KW-0050">Antiport</keyword>
<organism evidence="11 12">
    <name type="scientific">Corynebacterium felinum</name>
    <dbReference type="NCBI Taxonomy" id="131318"/>
    <lineage>
        <taxon>Bacteria</taxon>
        <taxon>Bacillati</taxon>
        <taxon>Actinomycetota</taxon>
        <taxon>Actinomycetes</taxon>
        <taxon>Mycobacteriales</taxon>
        <taxon>Corynebacteriaceae</taxon>
        <taxon>Corynebacterium</taxon>
    </lineage>
</organism>
<evidence type="ECO:0000313" key="12">
    <source>
        <dbReference type="Proteomes" id="UP001183619"/>
    </source>
</evidence>
<dbReference type="InterPro" id="IPR006153">
    <property type="entry name" value="Cation/H_exchanger_TM"/>
</dbReference>
<feature type="transmembrane region" description="Helical" evidence="9">
    <location>
        <begin position="164"/>
        <end position="185"/>
    </location>
</feature>
<evidence type="ECO:0000256" key="6">
    <source>
        <dbReference type="ARBA" id="ARBA00022989"/>
    </source>
</evidence>